<protein>
    <submittedName>
        <fullName evidence="1">Uncharacterized protein</fullName>
    </submittedName>
</protein>
<dbReference type="GeneID" id="70233848"/>
<organism evidence="1 2">
    <name type="scientific">Ogataea philodendri</name>
    <dbReference type="NCBI Taxonomy" id="1378263"/>
    <lineage>
        <taxon>Eukaryota</taxon>
        <taxon>Fungi</taxon>
        <taxon>Dikarya</taxon>
        <taxon>Ascomycota</taxon>
        <taxon>Saccharomycotina</taxon>
        <taxon>Pichiomycetes</taxon>
        <taxon>Pichiales</taxon>
        <taxon>Pichiaceae</taxon>
        <taxon>Ogataea</taxon>
    </lineage>
</organism>
<reference evidence="1" key="1">
    <citation type="journal article" date="2021" name="Open Biol.">
        <title>Shared evolutionary footprints suggest mitochondrial oxidative damage underlies multiple complex I losses in fungi.</title>
        <authorList>
            <person name="Schikora-Tamarit M.A."/>
            <person name="Marcet-Houben M."/>
            <person name="Nosek J."/>
            <person name="Gabaldon T."/>
        </authorList>
    </citation>
    <scope>NUCLEOTIDE SEQUENCE</scope>
    <source>
        <strain evidence="1">CBS6075</strain>
    </source>
</reference>
<evidence type="ECO:0000313" key="1">
    <source>
        <dbReference type="EMBL" id="KAH3668127.1"/>
    </source>
</evidence>
<dbReference type="Proteomes" id="UP000769157">
    <property type="component" value="Unassembled WGS sequence"/>
</dbReference>
<name>A0A9P8PB60_9ASCO</name>
<gene>
    <name evidence="1" type="ORF">OGAPHI_001881</name>
</gene>
<sequence>MIISSLYQHKLNTLDCCLCKIRSCSMTPGPPETSIITTDPSSHPTAILDWDWLAATDQITPALQSWF</sequence>
<keyword evidence="2" id="KW-1185">Reference proteome</keyword>
<dbReference type="EMBL" id="JAEUBE010000158">
    <property type="protein sequence ID" value="KAH3668127.1"/>
    <property type="molecule type" value="Genomic_DNA"/>
</dbReference>
<dbReference type="AlphaFoldDB" id="A0A9P8PB60"/>
<comment type="caution">
    <text evidence="1">The sequence shown here is derived from an EMBL/GenBank/DDBJ whole genome shotgun (WGS) entry which is preliminary data.</text>
</comment>
<reference evidence="1" key="2">
    <citation type="submission" date="2021-01" db="EMBL/GenBank/DDBJ databases">
        <authorList>
            <person name="Schikora-Tamarit M.A."/>
        </authorList>
    </citation>
    <scope>NUCLEOTIDE SEQUENCE</scope>
    <source>
        <strain evidence="1">CBS6075</strain>
    </source>
</reference>
<dbReference type="RefSeq" id="XP_046062541.1">
    <property type="nucleotide sequence ID" value="XM_046202690.1"/>
</dbReference>
<proteinExistence type="predicted"/>
<accession>A0A9P8PB60</accession>
<evidence type="ECO:0000313" key="2">
    <source>
        <dbReference type="Proteomes" id="UP000769157"/>
    </source>
</evidence>